<evidence type="ECO:0000313" key="3">
    <source>
        <dbReference type="Proteomes" id="UP000009046"/>
    </source>
</evidence>
<dbReference type="InterPro" id="IPR032675">
    <property type="entry name" value="LRR_dom_sf"/>
</dbReference>
<organism>
    <name type="scientific">Pediculus humanus subsp. corporis</name>
    <name type="common">Body louse</name>
    <dbReference type="NCBI Taxonomy" id="121224"/>
    <lineage>
        <taxon>Eukaryota</taxon>
        <taxon>Metazoa</taxon>
        <taxon>Ecdysozoa</taxon>
        <taxon>Arthropoda</taxon>
        <taxon>Hexapoda</taxon>
        <taxon>Insecta</taxon>
        <taxon>Pterygota</taxon>
        <taxon>Neoptera</taxon>
        <taxon>Paraneoptera</taxon>
        <taxon>Psocodea</taxon>
        <taxon>Troctomorpha</taxon>
        <taxon>Phthiraptera</taxon>
        <taxon>Anoplura</taxon>
        <taxon>Pediculidae</taxon>
        <taxon>Pediculus</taxon>
    </lineage>
</organism>
<dbReference type="EnsemblMetazoa" id="PHUM443790-RA">
    <property type="protein sequence ID" value="PHUM443790-PA"/>
    <property type="gene ID" value="PHUM443790"/>
</dbReference>
<protein>
    <submittedName>
        <fullName evidence="1 2">Uncharacterized protein</fullName>
    </submittedName>
</protein>
<name>E0VU31_PEDHC</name>
<dbReference type="OrthoDB" id="6617204at2759"/>
<dbReference type="RefSeq" id="XP_002429625.1">
    <property type="nucleotide sequence ID" value="XM_002429580.1"/>
</dbReference>
<dbReference type="Proteomes" id="UP000009046">
    <property type="component" value="Unassembled WGS sequence"/>
</dbReference>
<dbReference type="Gene3D" id="3.80.10.10">
    <property type="entry name" value="Ribonuclease Inhibitor"/>
    <property type="match status" value="1"/>
</dbReference>
<accession>E0VU31</accession>
<reference evidence="2" key="3">
    <citation type="submission" date="2020-05" db="UniProtKB">
        <authorList>
            <consortium name="EnsemblMetazoa"/>
        </authorList>
    </citation>
    <scope>IDENTIFICATION</scope>
    <source>
        <strain evidence="2">USDA</strain>
    </source>
</reference>
<reference evidence="1" key="1">
    <citation type="submission" date="2007-04" db="EMBL/GenBank/DDBJ databases">
        <title>Annotation of Pediculus humanus corporis strain USDA.</title>
        <authorList>
            <person name="Kirkness E."/>
            <person name="Hannick L."/>
            <person name="Hass B."/>
            <person name="Bruggner R."/>
            <person name="Lawson D."/>
            <person name="Bidwell S."/>
            <person name="Joardar V."/>
            <person name="Caler E."/>
            <person name="Walenz B."/>
            <person name="Inman J."/>
            <person name="Schobel S."/>
            <person name="Galinsky K."/>
            <person name="Amedeo P."/>
            <person name="Strausberg R."/>
        </authorList>
    </citation>
    <scope>NUCLEOTIDE SEQUENCE</scope>
    <source>
        <strain evidence="1">USDA</strain>
    </source>
</reference>
<dbReference type="SUPFAM" id="SSF52047">
    <property type="entry name" value="RNI-like"/>
    <property type="match status" value="1"/>
</dbReference>
<reference evidence="1" key="2">
    <citation type="submission" date="2007-04" db="EMBL/GenBank/DDBJ databases">
        <title>The genome of the human body louse.</title>
        <authorList>
            <consortium name="The Human Body Louse Genome Consortium"/>
            <person name="Kirkness E."/>
            <person name="Walenz B."/>
            <person name="Hass B."/>
            <person name="Bruggner R."/>
            <person name="Strausberg R."/>
        </authorList>
    </citation>
    <scope>NUCLEOTIDE SEQUENCE</scope>
    <source>
        <strain evidence="1">USDA</strain>
    </source>
</reference>
<dbReference type="InParanoid" id="E0VU31"/>
<dbReference type="VEuPathDB" id="VectorBase:PHUM443790"/>
<dbReference type="GeneID" id="8231162"/>
<keyword evidence="3" id="KW-1185">Reference proteome</keyword>
<evidence type="ECO:0000313" key="2">
    <source>
        <dbReference type="EnsemblMetazoa" id="PHUM443790-PA"/>
    </source>
</evidence>
<sequence>MTGCKSLYFICLEYCVLRLENYSRNLTENERGSIAEDLLNYAYQKSNLDKNKKKIWKDEWKIFFTSKMKFVTLVWDDDLIGYVGRICKNLELCKIVGIKRFTAETILELPKSLKILDFDGELIRKNEIIKRLIINDDVLQSWLPQSETLLKKLLIVQSRPLNFQSSSNESFITHAHLGNLKISALDIQIIIKNCPNLVLLRHYQMVAALYQMHNETWKKNKNDTKTLPKYHLKNLDVDFSHVVRFRMSPKWVLSPDALQLATLLCPSATSIRVRFDCSTPHDVLSSLETLKKIKDSVIEDIDIHVIINNCVKLETIVLSGCGFVMPPTCESFDCKKYKKGIFKKLKNLFYADGDDFSWDHGVPDCFWKATLCSSGISSPCKLQSIFLEYPKITSSFIKEIIESNKDWSSDRSPFPDLEILSLCRFHELTYDDLAYICGLLPKIIKPSRNLKYIRLSECEKIDKNDDKKLIRWFKSYGIDLKIDVDN</sequence>
<evidence type="ECO:0000313" key="1">
    <source>
        <dbReference type="EMBL" id="EEB16887.1"/>
    </source>
</evidence>
<dbReference type="EMBL" id="AAZO01005423">
    <property type="status" value="NOT_ANNOTATED_CDS"/>
    <property type="molecule type" value="Genomic_DNA"/>
</dbReference>
<dbReference type="AlphaFoldDB" id="E0VU31"/>
<dbReference type="EMBL" id="DS235778">
    <property type="protein sequence ID" value="EEB16887.1"/>
    <property type="molecule type" value="Genomic_DNA"/>
</dbReference>
<dbReference type="KEGG" id="phu:Phum_PHUM443790"/>
<proteinExistence type="predicted"/>
<gene>
    <name evidence="2" type="primary">8231162</name>
    <name evidence="1" type="ORF">Phum_PHUM443790</name>
</gene>
<dbReference type="HOGENOM" id="CLU_561776_0_0_1"/>
<dbReference type="CTD" id="8231162"/>